<sequence length="195" mass="20537">MYQNLLEQIEKFKLPIGLSFLGLILIIGGIFSSGLNKQQPKTFPKESLVSNNPKSVSVDVSGAVIKPGVYQLKDGSRIEEAVKAAGGFAENANQDYIAKYLNMAQKLVDGTKVYVPAAGEEGVAAGATGSSGGQTAKVNINTASQAELEALPGIGAVTASKIISNRPYQQTGELLSKKVVGKSVYDKLKDSLVVY</sequence>
<dbReference type="Pfam" id="PF10531">
    <property type="entry name" value="SLBB"/>
    <property type="match status" value="1"/>
</dbReference>
<evidence type="ECO:0000259" key="2">
    <source>
        <dbReference type="Pfam" id="PF10531"/>
    </source>
</evidence>
<evidence type="ECO:0000313" key="4">
    <source>
        <dbReference type="Proteomes" id="UP000177042"/>
    </source>
</evidence>
<dbReference type="GO" id="GO:0015627">
    <property type="term" value="C:type II protein secretion system complex"/>
    <property type="evidence" value="ECO:0007669"/>
    <property type="project" value="TreeGrafter"/>
</dbReference>
<keyword evidence="1" id="KW-0472">Membrane</keyword>
<feature type="transmembrane region" description="Helical" evidence="1">
    <location>
        <begin position="12"/>
        <end position="35"/>
    </location>
</feature>
<reference evidence="3 4" key="1">
    <citation type="journal article" date="2016" name="Nat. Commun.">
        <title>Thousands of microbial genomes shed light on interconnected biogeochemical processes in an aquifer system.</title>
        <authorList>
            <person name="Anantharaman K."/>
            <person name="Brown C.T."/>
            <person name="Hug L.A."/>
            <person name="Sharon I."/>
            <person name="Castelle C.J."/>
            <person name="Probst A.J."/>
            <person name="Thomas B.C."/>
            <person name="Singh A."/>
            <person name="Wilkins M.J."/>
            <person name="Karaoz U."/>
            <person name="Brodie E.L."/>
            <person name="Williams K.H."/>
            <person name="Hubbard S.S."/>
            <person name="Banfield J.F."/>
        </authorList>
    </citation>
    <scope>NUCLEOTIDE SEQUENCE [LARGE SCALE GENOMIC DNA]</scope>
</reference>
<dbReference type="PANTHER" id="PTHR21180:SF32">
    <property type="entry name" value="ENDONUCLEASE_EXONUCLEASE_PHOSPHATASE FAMILY DOMAIN-CONTAINING PROTEIN 1"/>
    <property type="match status" value="1"/>
</dbReference>
<dbReference type="PANTHER" id="PTHR21180">
    <property type="entry name" value="ENDONUCLEASE/EXONUCLEASE/PHOSPHATASE FAMILY DOMAIN-CONTAINING PROTEIN 1"/>
    <property type="match status" value="1"/>
</dbReference>
<accession>A0A1F5JAC4</accession>
<dbReference type="SUPFAM" id="SSF81585">
    <property type="entry name" value="PsbU/PolX domain-like"/>
    <property type="match status" value="1"/>
</dbReference>
<dbReference type="AlphaFoldDB" id="A0A1F5JAC4"/>
<name>A0A1F5JAC4_9BACT</name>
<dbReference type="GO" id="GO:0015628">
    <property type="term" value="P:protein secretion by the type II secretion system"/>
    <property type="evidence" value="ECO:0007669"/>
    <property type="project" value="TreeGrafter"/>
</dbReference>
<comment type="caution">
    <text evidence="3">The sequence shown here is derived from an EMBL/GenBank/DDBJ whole genome shotgun (WGS) entry which is preliminary data.</text>
</comment>
<keyword evidence="1" id="KW-1133">Transmembrane helix</keyword>
<organism evidence="3 4">
    <name type="scientific">Candidatus Daviesbacteria bacterium RIFCSPHIGHO2_02_FULL_39_12</name>
    <dbReference type="NCBI Taxonomy" id="1797770"/>
    <lineage>
        <taxon>Bacteria</taxon>
        <taxon>Candidatus Daviesiibacteriota</taxon>
    </lineage>
</organism>
<dbReference type="Gene3D" id="1.10.150.320">
    <property type="entry name" value="Photosystem II 12 kDa extrinsic protein"/>
    <property type="match status" value="1"/>
</dbReference>
<dbReference type="EMBL" id="MFCX01000023">
    <property type="protein sequence ID" value="OGE25591.1"/>
    <property type="molecule type" value="Genomic_DNA"/>
</dbReference>
<protein>
    <recommendedName>
        <fullName evidence="2">Soluble ligand binding domain-containing protein</fullName>
    </recommendedName>
</protein>
<evidence type="ECO:0000313" key="3">
    <source>
        <dbReference type="EMBL" id="OGE25591.1"/>
    </source>
</evidence>
<dbReference type="InterPro" id="IPR051675">
    <property type="entry name" value="Endo/Exo/Phosphatase_dom_1"/>
</dbReference>
<keyword evidence="1" id="KW-0812">Transmembrane</keyword>
<dbReference type="Pfam" id="PF12836">
    <property type="entry name" value="HHH_3"/>
    <property type="match status" value="1"/>
</dbReference>
<proteinExistence type="predicted"/>
<gene>
    <name evidence="3" type="ORF">A3C26_03530</name>
</gene>
<dbReference type="InterPro" id="IPR019554">
    <property type="entry name" value="Soluble_ligand-bd"/>
</dbReference>
<dbReference type="Proteomes" id="UP000177042">
    <property type="component" value="Unassembled WGS sequence"/>
</dbReference>
<feature type="domain" description="Soluble ligand binding" evidence="2">
    <location>
        <begin position="58"/>
        <end position="97"/>
    </location>
</feature>
<evidence type="ECO:0000256" key="1">
    <source>
        <dbReference type="SAM" id="Phobius"/>
    </source>
</evidence>